<dbReference type="EMBL" id="BNEC01000005">
    <property type="protein sequence ID" value="GHI69561.1"/>
    <property type="molecule type" value="Genomic_DNA"/>
</dbReference>
<gene>
    <name evidence="3" type="ORF">Snoj_34790</name>
</gene>
<organism evidence="3 4">
    <name type="scientific">Streptomyces nojiriensis</name>
    <dbReference type="NCBI Taxonomy" id="66374"/>
    <lineage>
        <taxon>Bacteria</taxon>
        <taxon>Bacillati</taxon>
        <taxon>Actinomycetota</taxon>
        <taxon>Actinomycetes</taxon>
        <taxon>Kitasatosporales</taxon>
        <taxon>Streptomycetaceae</taxon>
        <taxon>Streptomyces</taxon>
    </lineage>
</organism>
<comment type="caution">
    <text evidence="3">The sequence shown here is derived from an EMBL/GenBank/DDBJ whole genome shotgun (WGS) entry which is preliminary data.</text>
</comment>
<feature type="region of interest" description="Disordered" evidence="1">
    <location>
        <begin position="29"/>
        <end position="56"/>
    </location>
</feature>
<reference evidence="4" key="1">
    <citation type="submission" date="2023-07" db="EMBL/GenBank/DDBJ databases">
        <title>Whole genome shotgun sequence of Streptomyces nojiriensis NBRC 13794.</title>
        <authorList>
            <person name="Komaki H."/>
            <person name="Tamura T."/>
        </authorList>
    </citation>
    <scope>NUCLEOTIDE SEQUENCE [LARGE SCALE GENOMIC DNA]</scope>
    <source>
        <strain evidence="4">NBRC 13794</strain>
    </source>
</reference>
<dbReference type="GeneID" id="95587830"/>
<evidence type="ECO:0000256" key="2">
    <source>
        <dbReference type="SAM" id="SignalP"/>
    </source>
</evidence>
<evidence type="ECO:0000256" key="1">
    <source>
        <dbReference type="SAM" id="MobiDB-lite"/>
    </source>
</evidence>
<name>A0ABQ3SN45_9ACTN</name>
<accession>A0ABQ3SN45</accession>
<proteinExistence type="predicted"/>
<protein>
    <recommendedName>
        <fullName evidence="5">Lipoprotein</fullName>
    </recommendedName>
</protein>
<evidence type="ECO:0000313" key="4">
    <source>
        <dbReference type="Proteomes" id="UP000613974"/>
    </source>
</evidence>
<evidence type="ECO:0000313" key="3">
    <source>
        <dbReference type="EMBL" id="GHI69561.1"/>
    </source>
</evidence>
<keyword evidence="4" id="KW-1185">Reference proteome</keyword>
<sequence>MRRSAFGTVTATTALTAVLALTSCSNSSTGAADAASQPSPAGSSEEASAAATTTPAQHADFAGTAHVTDADNYTFDIAYSYRTTGVQRDTANDKPGFSSALIKTDAELTVTNTTSGRTLSFKPVSGIVAPIGDPELQVLAYFKPGRAVCSLETVNSFLATKEKAQAGCTVQLNFTRPATTLAAGSKDTPKVFTGLQSGQGTAGVAAVPDAQWAAVEAELRAPDNFLIAYVGADTDRFKSYVCSEKMSKLTPFVVSAKPGCVDLNPSTVRQPKTS</sequence>
<dbReference type="PROSITE" id="PS51257">
    <property type="entry name" value="PROKAR_LIPOPROTEIN"/>
    <property type="match status" value="1"/>
</dbReference>
<feature type="chain" id="PRO_5047321516" description="Lipoprotein" evidence="2">
    <location>
        <begin position="35"/>
        <end position="274"/>
    </location>
</feature>
<evidence type="ECO:0008006" key="5">
    <source>
        <dbReference type="Google" id="ProtNLM"/>
    </source>
</evidence>
<dbReference type="RefSeq" id="WP_189746881.1">
    <property type="nucleotide sequence ID" value="NZ_BMRL01000023.1"/>
</dbReference>
<dbReference type="Proteomes" id="UP000613974">
    <property type="component" value="Unassembled WGS sequence"/>
</dbReference>
<feature type="compositionally biased region" description="Low complexity" evidence="1">
    <location>
        <begin position="30"/>
        <end position="56"/>
    </location>
</feature>
<keyword evidence="2" id="KW-0732">Signal</keyword>
<feature type="signal peptide" evidence="2">
    <location>
        <begin position="1"/>
        <end position="34"/>
    </location>
</feature>